<organism evidence="1 2">
    <name type="scientific">Aspergillus turcosus</name>
    <dbReference type="NCBI Taxonomy" id="1245748"/>
    <lineage>
        <taxon>Eukaryota</taxon>
        <taxon>Fungi</taxon>
        <taxon>Dikarya</taxon>
        <taxon>Ascomycota</taxon>
        <taxon>Pezizomycotina</taxon>
        <taxon>Eurotiomycetes</taxon>
        <taxon>Eurotiomycetidae</taxon>
        <taxon>Eurotiales</taxon>
        <taxon>Aspergillaceae</taxon>
        <taxon>Aspergillus</taxon>
        <taxon>Aspergillus subgen. Fumigati</taxon>
    </lineage>
</organism>
<gene>
    <name evidence="1" type="ORF">CFD26_104177</name>
</gene>
<comment type="caution">
    <text evidence="1">The sequence shown here is derived from an EMBL/GenBank/DDBJ whole genome shotgun (WGS) entry which is preliminary data.</text>
</comment>
<protein>
    <submittedName>
        <fullName evidence="1">Uncharacterized protein</fullName>
    </submittedName>
</protein>
<accession>A0A229XAN8</accession>
<sequence length="182" mass="20658">MRILTVRKSHSLRGFAQNYIQVWPSALPKKCHSIYLNHRCRSGHSREKYEGVCGMAVVFSTSKPPWRVQLSHMQASWFDPHPLSNVNDSDIACASLQRTTSFIPPRVGGDGLLKLSVTVLTRSQQLIRPVSAPWRWIDRFSPWYGLAVAIAELWVCEDHAVMKSDPVLGSTREAPWLPHEDL</sequence>
<name>A0A229XAN8_9EURO</name>
<keyword evidence="2" id="KW-1185">Reference proteome</keyword>
<dbReference type="EMBL" id="NIDN02000120">
    <property type="protein sequence ID" value="RLL96185.1"/>
    <property type="molecule type" value="Genomic_DNA"/>
</dbReference>
<evidence type="ECO:0000313" key="1">
    <source>
        <dbReference type="EMBL" id="RLL96185.1"/>
    </source>
</evidence>
<proteinExistence type="predicted"/>
<dbReference type="OrthoDB" id="435881at2759"/>
<dbReference type="AlphaFoldDB" id="A0A229XAN8"/>
<evidence type="ECO:0000313" key="2">
    <source>
        <dbReference type="Proteomes" id="UP000215289"/>
    </source>
</evidence>
<reference evidence="1 2" key="1">
    <citation type="submission" date="2018-08" db="EMBL/GenBank/DDBJ databases">
        <title>Draft genome sequences of two Aspergillus turcosus clinical strains isolated from bronchoalveolar lavage fluid: one azole-susceptible and the other azole-resistant.</title>
        <authorList>
            <person name="Parent-Michaud M."/>
            <person name="Dufresne P.J."/>
            <person name="Fournier E."/>
            <person name="Martineau C."/>
            <person name="Moreira S."/>
            <person name="Perkins V."/>
            <person name="De Repentigny L."/>
            <person name="Dufresne S.F."/>
        </authorList>
    </citation>
    <scope>NUCLEOTIDE SEQUENCE [LARGE SCALE GENOMIC DNA]</scope>
    <source>
        <strain evidence="1">HMR AF 1038</strain>
    </source>
</reference>
<dbReference type="Proteomes" id="UP000215289">
    <property type="component" value="Unassembled WGS sequence"/>
</dbReference>